<evidence type="ECO:0000313" key="1">
    <source>
        <dbReference type="EMBL" id="OGG69327.1"/>
    </source>
</evidence>
<sequence length="129" mass="14254">MVLEDFVFINGGITQTVNKHEVFSLMPGEGEEEKKYAPRKCFPGGCCLRPVLDLGGLLRSIQGVRLRERRRAPDARGGQFGLHGFLQSRPRPRIESHLPRAAFPSGAWSQPPSLAMDLLALAIPACFKL</sequence>
<organism evidence="1 2">
    <name type="scientific">Candidatus Kaiserbacteria bacterium RIFCSPHIGHO2_12_FULL_53_13</name>
    <dbReference type="NCBI Taxonomy" id="1798502"/>
    <lineage>
        <taxon>Bacteria</taxon>
        <taxon>Candidatus Kaiseribacteriota</taxon>
    </lineage>
</organism>
<accession>A0A1F6E6W8</accession>
<reference evidence="1 2" key="1">
    <citation type="journal article" date="2016" name="Nat. Commun.">
        <title>Thousands of microbial genomes shed light on interconnected biogeochemical processes in an aquifer system.</title>
        <authorList>
            <person name="Anantharaman K."/>
            <person name="Brown C.T."/>
            <person name="Hug L.A."/>
            <person name="Sharon I."/>
            <person name="Castelle C.J."/>
            <person name="Probst A.J."/>
            <person name="Thomas B.C."/>
            <person name="Singh A."/>
            <person name="Wilkins M.J."/>
            <person name="Karaoz U."/>
            <person name="Brodie E.L."/>
            <person name="Williams K.H."/>
            <person name="Hubbard S.S."/>
            <person name="Banfield J.F."/>
        </authorList>
    </citation>
    <scope>NUCLEOTIDE SEQUENCE [LARGE SCALE GENOMIC DNA]</scope>
</reference>
<gene>
    <name evidence="1" type="ORF">A3F27_01540</name>
</gene>
<proteinExistence type="predicted"/>
<dbReference type="AlphaFoldDB" id="A0A1F6E6W8"/>
<protein>
    <submittedName>
        <fullName evidence="1">Uncharacterized protein</fullName>
    </submittedName>
</protein>
<dbReference type="Proteomes" id="UP000176689">
    <property type="component" value="Unassembled WGS sequence"/>
</dbReference>
<evidence type="ECO:0000313" key="2">
    <source>
        <dbReference type="Proteomes" id="UP000176689"/>
    </source>
</evidence>
<comment type="caution">
    <text evidence="1">The sequence shown here is derived from an EMBL/GenBank/DDBJ whole genome shotgun (WGS) entry which is preliminary data.</text>
</comment>
<name>A0A1F6E6W8_9BACT</name>
<dbReference type="EMBL" id="MFLP01000034">
    <property type="protein sequence ID" value="OGG69327.1"/>
    <property type="molecule type" value="Genomic_DNA"/>
</dbReference>